<dbReference type="AlphaFoldDB" id="A0A5B8RIX3"/>
<organism evidence="3">
    <name type="scientific">uncultured organism</name>
    <dbReference type="NCBI Taxonomy" id="155900"/>
    <lineage>
        <taxon>unclassified sequences</taxon>
        <taxon>environmental samples</taxon>
    </lineage>
</organism>
<dbReference type="InterPro" id="IPR006016">
    <property type="entry name" value="UspA"/>
</dbReference>
<dbReference type="Pfam" id="PF00582">
    <property type="entry name" value="Usp"/>
    <property type="match status" value="1"/>
</dbReference>
<dbReference type="PANTHER" id="PTHR46268:SF15">
    <property type="entry name" value="UNIVERSAL STRESS PROTEIN HP_0031"/>
    <property type="match status" value="1"/>
</dbReference>
<dbReference type="Gene3D" id="3.40.50.12370">
    <property type="match status" value="1"/>
</dbReference>
<dbReference type="InterPro" id="IPR006015">
    <property type="entry name" value="Universal_stress_UspA"/>
</dbReference>
<dbReference type="PRINTS" id="PR01438">
    <property type="entry name" value="UNVRSLSTRESS"/>
</dbReference>
<reference evidence="3" key="1">
    <citation type="submission" date="2019-06" db="EMBL/GenBank/DDBJ databases">
        <authorList>
            <person name="Murdoch R.W."/>
            <person name="Fathepure B."/>
        </authorList>
    </citation>
    <scope>NUCLEOTIDE SEQUENCE</scope>
</reference>
<sequence>MSWKDLLVYVDEGAALDDTLSLAARFADRFEAHVAGLAVVPFSLPLEMSQPSRIRDYGARMRRRLETLEQHFGKAFSRRNGEWRAHDGLAEGGERLEVISRHARYADLILMGQPDVSHDVDAPPTDLPAQVAVASGRPVLAVPRSGWSGAVGEHVVVGWNGSREAARAISDALPLLQTAKTVRVQVFTGRNRLDGHGELPGGDIATMLSRHGVIVEVVRDAGGSADPASSLVAAAKDSGADLIVMGAYGQPRVRELVLGGTTHEMMRVMDRPVLLAH</sequence>
<evidence type="ECO:0000259" key="2">
    <source>
        <dbReference type="Pfam" id="PF00582"/>
    </source>
</evidence>
<feature type="domain" description="UspA" evidence="2">
    <location>
        <begin position="214"/>
        <end position="276"/>
    </location>
</feature>
<comment type="similarity">
    <text evidence="1">Belongs to the universal stress protein A family.</text>
</comment>
<evidence type="ECO:0000256" key="1">
    <source>
        <dbReference type="ARBA" id="ARBA00008791"/>
    </source>
</evidence>
<proteinExistence type="inferred from homology"/>
<name>A0A5B8RIX3_9ZZZZ</name>
<dbReference type="SUPFAM" id="SSF52402">
    <property type="entry name" value="Adenine nucleotide alpha hydrolases-like"/>
    <property type="match status" value="2"/>
</dbReference>
<accession>A0A5B8RIX3</accession>
<evidence type="ECO:0000313" key="3">
    <source>
        <dbReference type="EMBL" id="QEA07968.1"/>
    </source>
</evidence>
<protein>
    <recommendedName>
        <fullName evidence="2">UspA domain-containing protein</fullName>
    </recommendedName>
</protein>
<dbReference type="CDD" id="cd00293">
    <property type="entry name" value="USP-like"/>
    <property type="match status" value="1"/>
</dbReference>
<dbReference type="EMBL" id="MN079533">
    <property type="protein sequence ID" value="QEA07968.1"/>
    <property type="molecule type" value="Genomic_DNA"/>
</dbReference>
<gene>
    <name evidence="3" type="ORF">KBTEX_04334</name>
</gene>
<dbReference type="PANTHER" id="PTHR46268">
    <property type="entry name" value="STRESS RESPONSE PROTEIN NHAX"/>
    <property type="match status" value="1"/>
</dbReference>